<name>A0A9Q3BZU7_9BASI</name>
<keyword evidence="3" id="KW-1185">Reference proteome</keyword>
<feature type="compositionally biased region" description="Basic and acidic residues" evidence="1">
    <location>
        <begin position="28"/>
        <end position="46"/>
    </location>
</feature>
<organism evidence="2 3">
    <name type="scientific">Austropuccinia psidii MF-1</name>
    <dbReference type="NCBI Taxonomy" id="1389203"/>
    <lineage>
        <taxon>Eukaryota</taxon>
        <taxon>Fungi</taxon>
        <taxon>Dikarya</taxon>
        <taxon>Basidiomycota</taxon>
        <taxon>Pucciniomycotina</taxon>
        <taxon>Pucciniomycetes</taxon>
        <taxon>Pucciniales</taxon>
        <taxon>Sphaerophragmiaceae</taxon>
        <taxon>Austropuccinia</taxon>
    </lineage>
</organism>
<comment type="caution">
    <text evidence="2">The sequence shown here is derived from an EMBL/GenBank/DDBJ whole genome shotgun (WGS) entry which is preliminary data.</text>
</comment>
<proteinExistence type="predicted"/>
<accession>A0A9Q3BZU7</accession>
<evidence type="ECO:0000256" key="1">
    <source>
        <dbReference type="SAM" id="MobiDB-lite"/>
    </source>
</evidence>
<gene>
    <name evidence="2" type="ORF">O181_013537</name>
</gene>
<dbReference type="AlphaFoldDB" id="A0A9Q3BZU7"/>
<feature type="region of interest" description="Disordered" evidence="1">
    <location>
        <begin position="20"/>
        <end position="88"/>
    </location>
</feature>
<dbReference type="EMBL" id="AVOT02003550">
    <property type="protein sequence ID" value="MBW0473822.1"/>
    <property type="molecule type" value="Genomic_DNA"/>
</dbReference>
<feature type="region of interest" description="Disordered" evidence="1">
    <location>
        <begin position="180"/>
        <end position="214"/>
    </location>
</feature>
<sequence length="214" mass="24224">MSHVQLRNLVIPRNQLEDRPGLFRVRRPGSEHHGHHNRWQDTEGNHTHTSIHPEVQLEPPTRGLEGDGSSSSAPPTPQRSIPMQHGQQEVQPSFTLGRNGIILPEGCRKTQLPSGFKPFRHQKISGQDSTFFTIPGTFQEKTRIKGKEEDFFQPKEERVRPNDTEAVGLGERIKPEPETVVNTSNRIRSPSSRNITPTQMEHSVFIPESNINSN</sequence>
<evidence type="ECO:0000313" key="2">
    <source>
        <dbReference type="EMBL" id="MBW0473822.1"/>
    </source>
</evidence>
<feature type="compositionally biased region" description="Low complexity" evidence="1">
    <location>
        <begin position="182"/>
        <end position="197"/>
    </location>
</feature>
<dbReference type="Proteomes" id="UP000765509">
    <property type="component" value="Unassembled WGS sequence"/>
</dbReference>
<reference evidence="2" key="1">
    <citation type="submission" date="2021-03" db="EMBL/GenBank/DDBJ databases">
        <title>Draft genome sequence of rust myrtle Austropuccinia psidii MF-1, a brazilian biotype.</title>
        <authorList>
            <person name="Quecine M.C."/>
            <person name="Pachon D.M.R."/>
            <person name="Bonatelli M.L."/>
            <person name="Correr F.H."/>
            <person name="Franceschini L.M."/>
            <person name="Leite T.F."/>
            <person name="Margarido G.R.A."/>
            <person name="Almeida C.A."/>
            <person name="Ferrarezi J.A."/>
            <person name="Labate C.A."/>
        </authorList>
    </citation>
    <scope>NUCLEOTIDE SEQUENCE</scope>
    <source>
        <strain evidence="2">MF-1</strain>
    </source>
</reference>
<feature type="compositionally biased region" description="Polar residues" evidence="1">
    <location>
        <begin position="68"/>
        <end position="88"/>
    </location>
</feature>
<protein>
    <submittedName>
        <fullName evidence="2">Uncharacterized protein</fullName>
    </submittedName>
</protein>
<evidence type="ECO:0000313" key="3">
    <source>
        <dbReference type="Proteomes" id="UP000765509"/>
    </source>
</evidence>